<accession>A0A1N7IQ08</accession>
<dbReference type="AlphaFoldDB" id="A0A1N7IQ08"/>
<name>A0A1N7IQ08_9CORY</name>
<proteinExistence type="predicted"/>
<dbReference type="Proteomes" id="UP000186292">
    <property type="component" value="Unassembled WGS sequence"/>
</dbReference>
<sequence>MHKFFHTLWITSLQLVWNQTRTSARTKTPGHHTAMRWATRG</sequence>
<evidence type="ECO:0000313" key="1">
    <source>
        <dbReference type="EMBL" id="SIS39165.1"/>
    </source>
</evidence>
<protein>
    <submittedName>
        <fullName evidence="1">Uncharacterized protein</fullName>
    </submittedName>
</protein>
<organism evidence="1 2">
    <name type="scientific">Corynebacterium appendicis CIP 107643</name>
    <dbReference type="NCBI Taxonomy" id="1161099"/>
    <lineage>
        <taxon>Bacteria</taxon>
        <taxon>Bacillati</taxon>
        <taxon>Actinomycetota</taxon>
        <taxon>Actinomycetes</taxon>
        <taxon>Mycobacteriales</taxon>
        <taxon>Corynebacteriaceae</taxon>
        <taxon>Corynebacterium</taxon>
    </lineage>
</organism>
<keyword evidence="2" id="KW-1185">Reference proteome</keyword>
<gene>
    <name evidence="1" type="ORF">SAMN05444817_101255</name>
</gene>
<reference evidence="2" key="1">
    <citation type="submission" date="2017-01" db="EMBL/GenBank/DDBJ databases">
        <authorList>
            <person name="Varghese N."/>
            <person name="Submissions S."/>
        </authorList>
    </citation>
    <scope>NUCLEOTIDE SEQUENCE [LARGE SCALE GENOMIC DNA]</scope>
    <source>
        <strain evidence="2">DSM 44531</strain>
    </source>
</reference>
<dbReference type="EMBL" id="FTOF01000001">
    <property type="protein sequence ID" value="SIS39165.1"/>
    <property type="molecule type" value="Genomic_DNA"/>
</dbReference>
<evidence type="ECO:0000313" key="2">
    <source>
        <dbReference type="Proteomes" id="UP000186292"/>
    </source>
</evidence>